<accession>A0ABW5Y804</accession>
<proteinExistence type="predicted"/>
<evidence type="ECO:0000313" key="2">
    <source>
        <dbReference type="Proteomes" id="UP001597557"/>
    </source>
</evidence>
<evidence type="ECO:0000313" key="1">
    <source>
        <dbReference type="EMBL" id="MFD2871129.1"/>
    </source>
</evidence>
<dbReference type="RefSeq" id="WP_377181503.1">
    <property type="nucleotide sequence ID" value="NZ_JBHUPD010000001.1"/>
</dbReference>
<organism evidence="1 2">
    <name type="scientific">Mucilaginibacter ximonensis</name>
    <dbReference type="NCBI Taxonomy" id="538021"/>
    <lineage>
        <taxon>Bacteria</taxon>
        <taxon>Pseudomonadati</taxon>
        <taxon>Bacteroidota</taxon>
        <taxon>Sphingobacteriia</taxon>
        <taxon>Sphingobacteriales</taxon>
        <taxon>Sphingobacteriaceae</taxon>
        <taxon>Mucilaginibacter</taxon>
    </lineage>
</organism>
<name>A0ABW5Y804_9SPHI</name>
<sequence length="209" mass="24190">MENYPFDTEGLTDDAIKRFAETHQKLREEFNILPTGHIDFDLHQFKAFGKCSDVNVRGSYVIKRDCGDSYILFVQVVYKIGDRHVTHHQEAQVWGLTYLKHNFGGVVIRRETLTDKILELIHPHELDFAEDKAFSNTFYVVANDYTKATTCMTRDFRNAVMDIRDNDFMIEIVDHTLLIGNYDPVVPEKSLHIAEFVERIAEACWGGVE</sequence>
<reference evidence="2" key="1">
    <citation type="journal article" date="2019" name="Int. J. Syst. Evol. Microbiol.">
        <title>The Global Catalogue of Microorganisms (GCM) 10K type strain sequencing project: providing services to taxonomists for standard genome sequencing and annotation.</title>
        <authorList>
            <consortium name="The Broad Institute Genomics Platform"/>
            <consortium name="The Broad Institute Genome Sequencing Center for Infectious Disease"/>
            <person name="Wu L."/>
            <person name="Ma J."/>
        </authorList>
    </citation>
    <scope>NUCLEOTIDE SEQUENCE [LARGE SCALE GENOMIC DNA]</scope>
    <source>
        <strain evidence="2">KCTC 22437</strain>
    </source>
</reference>
<protein>
    <recommendedName>
        <fullName evidence="3">DUF3137 domain-containing protein</fullName>
    </recommendedName>
</protein>
<dbReference type="Proteomes" id="UP001597557">
    <property type="component" value="Unassembled WGS sequence"/>
</dbReference>
<dbReference type="EMBL" id="JBHUPD010000001">
    <property type="protein sequence ID" value="MFD2871129.1"/>
    <property type="molecule type" value="Genomic_DNA"/>
</dbReference>
<evidence type="ECO:0008006" key="3">
    <source>
        <dbReference type="Google" id="ProtNLM"/>
    </source>
</evidence>
<keyword evidence="2" id="KW-1185">Reference proteome</keyword>
<gene>
    <name evidence="1" type="ORF">ACFS5N_01540</name>
</gene>
<comment type="caution">
    <text evidence="1">The sequence shown here is derived from an EMBL/GenBank/DDBJ whole genome shotgun (WGS) entry which is preliminary data.</text>
</comment>